<accession>A0ABP8IFJ9</accession>
<keyword evidence="3" id="KW-1185">Reference proteome</keyword>
<proteinExistence type="predicted"/>
<feature type="compositionally biased region" description="Basic and acidic residues" evidence="1">
    <location>
        <begin position="46"/>
        <end position="55"/>
    </location>
</feature>
<dbReference type="RefSeq" id="WP_345541679.1">
    <property type="nucleotide sequence ID" value="NZ_BAABGJ010000081.1"/>
</dbReference>
<gene>
    <name evidence="2" type="ORF">GCM10023165_52260</name>
</gene>
<sequence>MNFDTRERELEARERTREFDARRDDQALARRRPTAPEAPADIAPDDLQRLPEHPVQRAPQPVASDVRGETQEALSSLFTPEMTRDFRASWDAVQISFVDDPEQAVRKADELVRQVLDDLGRTFSADRAGFREDGVDEAERTERLRMALRRYRAFLQRLLTL</sequence>
<dbReference type="EMBL" id="BAABGJ010000081">
    <property type="protein sequence ID" value="GAA4357868.1"/>
    <property type="molecule type" value="Genomic_DNA"/>
</dbReference>
<feature type="region of interest" description="Disordered" evidence="1">
    <location>
        <begin position="1"/>
        <end position="78"/>
    </location>
</feature>
<comment type="caution">
    <text evidence="2">The sequence shown here is derived from an EMBL/GenBank/DDBJ whole genome shotgun (WGS) entry which is preliminary data.</text>
</comment>
<name>A0ABP8IFJ9_9BURK</name>
<reference evidence="3" key="1">
    <citation type="journal article" date="2019" name="Int. J. Syst. Evol. Microbiol.">
        <title>The Global Catalogue of Microorganisms (GCM) 10K type strain sequencing project: providing services to taxonomists for standard genome sequencing and annotation.</title>
        <authorList>
            <consortium name="The Broad Institute Genomics Platform"/>
            <consortium name="The Broad Institute Genome Sequencing Center for Infectious Disease"/>
            <person name="Wu L."/>
            <person name="Ma J."/>
        </authorList>
    </citation>
    <scope>NUCLEOTIDE SEQUENCE [LARGE SCALE GENOMIC DNA]</scope>
    <source>
        <strain evidence="3">JCM 17804</strain>
    </source>
</reference>
<evidence type="ECO:0000313" key="2">
    <source>
        <dbReference type="EMBL" id="GAA4357868.1"/>
    </source>
</evidence>
<feature type="compositionally biased region" description="Basic and acidic residues" evidence="1">
    <location>
        <begin position="1"/>
        <end position="28"/>
    </location>
</feature>
<evidence type="ECO:0000256" key="1">
    <source>
        <dbReference type="SAM" id="MobiDB-lite"/>
    </source>
</evidence>
<organism evidence="2 3">
    <name type="scientific">Variovorax defluvii</name>
    <dbReference type="NCBI Taxonomy" id="913761"/>
    <lineage>
        <taxon>Bacteria</taxon>
        <taxon>Pseudomonadati</taxon>
        <taxon>Pseudomonadota</taxon>
        <taxon>Betaproteobacteria</taxon>
        <taxon>Burkholderiales</taxon>
        <taxon>Comamonadaceae</taxon>
        <taxon>Variovorax</taxon>
    </lineage>
</organism>
<protein>
    <submittedName>
        <fullName evidence="2">Uncharacterized protein</fullName>
    </submittedName>
</protein>
<evidence type="ECO:0000313" key="3">
    <source>
        <dbReference type="Proteomes" id="UP001500975"/>
    </source>
</evidence>
<dbReference type="Proteomes" id="UP001500975">
    <property type="component" value="Unassembled WGS sequence"/>
</dbReference>